<protein>
    <submittedName>
        <fullName evidence="7">Aromatic acid exporter family protein</fullName>
    </submittedName>
</protein>
<dbReference type="AlphaFoldDB" id="A0A4Q0VV94"/>
<dbReference type="PANTHER" id="PTHR30509">
    <property type="entry name" value="P-HYDROXYBENZOIC ACID EFFLUX PUMP SUBUNIT-RELATED"/>
    <property type="match status" value="1"/>
</dbReference>
<evidence type="ECO:0000313" key="7">
    <source>
        <dbReference type="EMBL" id="RXJ02422.1"/>
    </source>
</evidence>
<gene>
    <name evidence="7" type="ORF">DS745_06885</name>
</gene>
<proteinExistence type="predicted"/>
<organism evidence="7 8">
    <name type="scientific">Anaerobacillus alkaliphilus</name>
    <dbReference type="NCBI Taxonomy" id="1548597"/>
    <lineage>
        <taxon>Bacteria</taxon>
        <taxon>Bacillati</taxon>
        <taxon>Bacillota</taxon>
        <taxon>Bacilli</taxon>
        <taxon>Bacillales</taxon>
        <taxon>Bacillaceae</taxon>
        <taxon>Anaerobacillus</taxon>
    </lineage>
</organism>
<keyword evidence="3 6" id="KW-0812">Transmembrane</keyword>
<dbReference type="Proteomes" id="UP000290649">
    <property type="component" value="Unassembled WGS sequence"/>
</dbReference>
<evidence type="ECO:0000256" key="6">
    <source>
        <dbReference type="SAM" id="Phobius"/>
    </source>
</evidence>
<dbReference type="EMBL" id="QOUX01000025">
    <property type="protein sequence ID" value="RXJ02422.1"/>
    <property type="molecule type" value="Genomic_DNA"/>
</dbReference>
<comment type="caution">
    <text evidence="7">The sequence shown here is derived from an EMBL/GenBank/DDBJ whole genome shotgun (WGS) entry which is preliminary data.</text>
</comment>
<feature type="transmembrane region" description="Helical" evidence="6">
    <location>
        <begin position="20"/>
        <end position="43"/>
    </location>
</feature>
<keyword evidence="4 6" id="KW-1133">Transmembrane helix</keyword>
<evidence type="ECO:0000256" key="1">
    <source>
        <dbReference type="ARBA" id="ARBA00004651"/>
    </source>
</evidence>
<dbReference type="OrthoDB" id="2690036at2"/>
<dbReference type="Pfam" id="PF06081">
    <property type="entry name" value="ArAE_1"/>
    <property type="match status" value="1"/>
</dbReference>
<accession>A0A4Q0VV94</accession>
<keyword evidence="8" id="KW-1185">Reference proteome</keyword>
<dbReference type="InterPro" id="IPR010343">
    <property type="entry name" value="ArAE_1"/>
</dbReference>
<dbReference type="GO" id="GO:0005886">
    <property type="term" value="C:plasma membrane"/>
    <property type="evidence" value="ECO:0007669"/>
    <property type="project" value="UniProtKB-SubCell"/>
</dbReference>
<evidence type="ECO:0000256" key="3">
    <source>
        <dbReference type="ARBA" id="ARBA00022692"/>
    </source>
</evidence>
<name>A0A4Q0VV94_9BACI</name>
<evidence type="ECO:0000256" key="5">
    <source>
        <dbReference type="ARBA" id="ARBA00023136"/>
    </source>
</evidence>
<sequence length="336" mass="37749">MRGKGLVGRRIIKTGISVFITALICILLKLPPEFAVIAAIVTIEPTASDSIRKGLVRFPASAIGAGFAVLFVFLFGPSATSFTLAAIFTILLCQKLKLYDGILVATLTAVAMVPDIQDHHHVLTFLSRLGTTFIGITVSSLVNFFILPPKFSPIIKEKLVPNLQLAGKVLVDTIETIINMKQTKADAPSEDYLKLRQSTEKISELVSFQEKEWKYHRIKLSEYRNFNKLRKTNLISQKIVLHLGNLQYVKEPGSFTTAEKELVMEAVFSIKAILASPTFDIDNRHYELANELDQLLKEEANLKQASNQYFHHFTPKRIVYFQLLSIHDCLEELQST</sequence>
<keyword evidence="2" id="KW-1003">Cell membrane</keyword>
<feature type="transmembrane region" description="Helical" evidence="6">
    <location>
        <begin position="129"/>
        <end position="147"/>
    </location>
</feature>
<evidence type="ECO:0000313" key="8">
    <source>
        <dbReference type="Proteomes" id="UP000290649"/>
    </source>
</evidence>
<evidence type="ECO:0000256" key="4">
    <source>
        <dbReference type="ARBA" id="ARBA00022989"/>
    </source>
</evidence>
<comment type="subcellular location">
    <subcellularLocation>
        <location evidence="1">Cell membrane</location>
        <topology evidence="1">Multi-pass membrane protein</topology>
    </subcellularLocation>
</comment>
<evidence type="ECO:0000256" key="2">
    <source>
        <dbReference type="ARBA" id="ARBA00022475"/>
    </source>
</evidence>
<dbReference type="PANTHER" id="PTHR30509:SF9">
    <property type="entry name" value="MULTIDRUG RESISTANCE PROTEIN MDTO"/>
    <property type="match status" value="1"/>
</dbReference>
<keyword evidence="5 6" id="KW-0472">Membrane</keyword>
<reference evidence="7 8" key="1">
    <citation type="journal article" date="2019" name="Int. J. Syst. Evol. Microbiol.">
        <title>Anaerobacillus alkaliphilus sp. nov., a novel alkaliphilic and moderately halophilic bacterium.</title>
        <authorList>
            <person name="Borsodi A.K."/>
            <person name="Aszalos J.M."/>
            <person name="Bihari P."/>
            <person name="Nagy I."/>
            <person name="Schumann P."/>
            <person name="Sproer C."/>
            <person name="Kovacs A.L."/>
            <person name="Boka K."/>
            <person name="Dobosy P."/>
            <person name="Ovari M."/>
            <person name="Szili-Kovacs T."/>
            <person name="Toth E."/>
        </authorList>
    </citation>
    <scope>NUCLEOTIDE SEQUENCE [LARGE SCALE GENOMIC DNA]</scope>
    <source>
        <strain evidence="7 8">B16-10</strain>
    </source>
</reference>
<feature type="transmembrane region" description="Helical" evidence="6">
    <location>
        <begin position="63"/>
        <end position="91"/>
    </location>
</feature>